<evidence type="ECO:0000259" key="4">
    <source>
        <dbReference type="PROSITE" id="PS50937"/>
    </source>
</evidence>
<dbReference type="GO" id="GO:0003700">
    <property type="term" value="F:DNA-binding transcription factor activity"/>
    <property type="evidence" value="ECO:0007669"/>
    <property type="project" value="InterPro"/>
</dbReference>
<sequence length="322" mass="36427">MSNNLKDSQTYRIKSVASTTGLSTHVIRKWEERYHLVHPQRGPNGYRLFTEDDIQFLLYLKSQLDHGESIGQLAQAGERELRQSMNQVPLNLSGIASLYWNDTQDMIRLARHQDVRAITTMIEKWINQLGLEKALDSIIFPVLRLIGDLWHQGGMSLRGEQSVSRLVRQHLINVLREEPPLGGPHALIACVPGDFHEIAPLTAAILLRGLGWHSIYLGPNVAFEMLELALRRKQTQLILLSCNLELEEKILRSWLQKITRLLQPSCAVMVGGPGFKPYVPLLRTHNITYFTQVQDVKTLQLRTGMGENATTFHPSSSISGQS</sequence>
<accession>A0AA96JWM7</accession>
<evidence type="ECO:0000256" key="2">
    <source>
        <dbReference type="ARBA" id="ARBA00023125"/>
    </source>
</evidence>
<evidence type="ECO:0000256" key="3">
    <source>
        <dbReference type="ARBA" id="ARBA00023163"/>
    </source>
</evidence>
<keyword evidence="2" id="KW-0238">DNA-binding</keyword>
<evidence type="ECO:0000256" key="1">
    <source>
        <dbReference type="ARBA" id="ARBA00023015"/>
    </source>
</evidence>
<dbReference type="SMART" id="SM00422">
    <property type="entry name" value="HTH_MERR"/>
    <property type="match status" value="1"/>
</dbReference>
<protein>
    <submittedName>
        <fullName evidence="5">MerR family transcriptional regulator</fullName>
    </submittedName>
</protein>
<feature type="domain" description="HTH merR-type" evidence="4">
    <location>
        <begin position="10"/>
        <end position="76"/>
    </location>
</feature>
<dbReference type="InterPro" id="IPR009061">
    <property type="entry name" value="DNA-bd_dom_put_sf"/>
</dbReference>
<proteinExistence type="predicted"/>
<keyword evidence="6" id="KW-1185">Reference proteome</keyword>
<dbReference type="PANTHER" id="PTHR30204">
    <property type="entry name" value="REDOX-CYCLING DRUG-SENSING TRANSCRIPTIONAL ACTIVATOR SOXR"/>
    <property type="match status" value="1"/>
</dbReference>
<dbReference type="PROSITE" id="PS50937">
    <property type="entry name" value="HTH_MERR_2"/>
    <property type="match status" value="1"/>
</dbReference>
<dbReference type="Gene3D" id="1.10.1240.10">
    <property type="entry name" value="Methionine synthase domain"/>
    <property type="match status" value="1"/>
</dbReference>
<reference evidence="5 6" key="1">
    <citation type="submission" date="2023-01" db="EMBL/GenBank/DDBJ databases">
        <title>Cultivation and genomic characterization of new, ubiquitous marine nitrite-oxidizing bacteria from the Nitrospirales.</title>
        <authorList>
            <person name="Mueller A.J."/>
            <person name="Daebeler A."/>
            <person name="Herbold C.W."/>
            <person name="Kirkegaard R.H."/>
            <person name="Daims H."/>
        </authorList>
    </citation>
    <scope>NUCLEOTIDE SEQUENCE [LARGE SCALE GENOMIC DNA]</scope>
    <source>
        <strain evidence="5 6">VA</strain>
    </source>
</reference>
<dbReference type="AlphaFoldDB" id="A0AA96JWM7"/>
<gene>
    <name evidence="5" type="ORF">PP769_19255</name>
</gene>
<dbReference type="SUPFAM" id="SSF46955">
    <property type="entry name" value="Putative DNA-binding domain"/>
    <property type="match status" value="1"/>
</dbReference>
<dbReference type="GO" id="GO:0031419">
    <property type="term" value="F:cobalamin binding"/>
    <property type="evidence" value="ECO:0007669"/>
    <property type="project" value="InterPro"/>
</dbReference>
<dbReference type="InterPro" id="IPR036594">
    <property type="entry name" value="Meth_synthase_dom"/>
</dbReference>
<dbReference type="RefSeq" id="WP_312643394.1">
    <property type="nucleotide sequence ID" value="NZ_CP116967.1"/>
</dbReference>
<keyword evidence="1" id="KW-0805">Transcription regulation</keyword>
<dbReference type="InterPro" id="IPR047057">
    <property type="entry name" value="MerR_fam"/>
</dbReference>
<dbReference type="CDD" id="cd02065">
    <property type="entry name" value="B12-binding_like"/>
    <property type="match status" value="1"/>
</dbReference>
<dbReference type="Proteomes" id="UP001302719">
    <property type="component" value="Chromosome"/>
</dbReference>
<dbReference type="InterPro" id="IPR036724">
    <property type="entry name" value="Cobalamin-bd_sf"/>
</dbReference>
<dbReference type="InterPro" id="IPR000551">
    <property type="entry name" value="MerR-type_HTH_dom"/>
</dbReference>
<dbReference type="InterPro" id="IPR006158">
    <property type="entry name" value="Cobalamin-bd"/>
</dbReference>
<dbReference type="KEGG" id="nall:PP769_19255"/>
<dbReference type="SUPFAM" id="SSF52242">
    <property type="entry name" value="Cobalamin (vitamin B12)-binding domain"/>
    <property type="match status" value="1"/>
</dbReference>
<evidence type="ECO:0000313" key="5">
    <source>
        <dbReference type="EMBL" id="WNM58081.1"/>
    </source>
</evidence>
<organism evidence="5 6">
    <name type="scientific">Candidatus Nitrospira allomarina</name>
    <dbReference type="NCBI Taxonomy" id="3020900"/>
    <lineage>
        <taxon>Bacteria</taxon>
        <taxon>Pseudomonadati</taxon>
        <taxon>Nitrospirota</taxon>
        <taxon>Nitrospiria</taxon>
        <taxon>Nitrospirales</taxon>
        <taxon>Nitrospiraceae</taxon>
        <taxon>Nitrospira</taxon>
    </lineage>
</organism>
<name>A0AA96JWM7_9BACT</name>
<keyword evidence="3" id="KW-0804">Transcription</keyword>
<dbReference type="PANTHER" id="PTHR30204:SF67">
    <property type="entry name" value="HTH-TYPE TRANSCRIPTIONAL REGULATOR MLRA-RELATED"/>
    <property type="match status" value="1"/>
</dbReference>
<dbReference type="Gene3D" id="3.40.50.280">
    <property type="entry name" value="Cobalamin-binding domain"/>
    <property type="match status" value="1"/>
</dbReference>
<dbReference type="GO" id="GO:0003677">
    <property type="term" value="F:DNA binding"/>
    <property type="evidence" value="ECO:0007669"/>
    <property type="project" value="UniProtKB-KW"/>
</dbReference>
<dbReference type="GO" id="GO:0046872">
    <property type="term" value="F:metal ion binding"/>
    <property type="evidence" value="ECO:0007669"/>
    <property type="project" value="InterPro"/>
</dbReference>
<dbReference type="Pfam" id="PF13411">
    <property type="entry name" value="MerR_1"/>
    <property type="match status" value="1"/>
</dbReference>
<dbReference type="Pfam" id="PF02310">
    <property type="entry name" value="B12-binding"/>
    <property type="match status" value="1"/>
</dbReference>
<dbReference type="EMBL" id="CP116967">
    <property type="protein sequence ID" value="WNM58081.1"/>
    <property type="molecule type" value="Genomic_DNA"/>
</dbReference>
<evidence type="ECO:0000313" key="6">
    <source>
        <dbReference type="Proteomes" id="UP001302719"/>
    </source>
</evidence>
<dbReference type="Gene3D" id="1.10.1660.10">
    <property type="match status" value="1"/>
</dbReference>